<name>A0ABX2IEI9_9RHOO</name>
<accession>A0ABX2IEI9</accession>
<dbReference type="Gene3D" id="2.20.25.10">
    <property type="match status" value="1"/>
</dbReference>
<dbReference type="PANTHER" id="PTHR34352">
    <property type="entry name" value="PROTEIN YHFA"/>
    <property type="match status" value="1"/>
</dbReference>
<dbReference type="RefSeq" id="WP_170021557.1">
    <property type="nucleotide sequence ID" value="NZ_JABCSC020000002.1"/>
</dbReference>
<gene>
    <name evidence="1" type="ORF">HJ583_008630</name>
</gene>
<evidence type="ECO:0000313" key="1">
    <source>
        <dbReference type="EMBL" id="NSL55084.1"/>
    </source>
</evidence>
<evidence type="ECO:0000313" key="2">
    <source>
        <dbReference type="Proteomes" id="UP000778523"/>
    </source>
</evidence>
<dbReference type="InterPro" id="IPR003718">
    <property type="entry name" value="OsmC/Ohr_fam"/>
</dbReference>
<dbReference type="PANTHER" id="PTHR34352:SF1">
    <property type="entry name" value="PROTEIN YHFA"/>
    <property type="match status" value="1"/>
</dbReference>
<keyword evidence="2" id="KW-1185">Reference proteome</keyword>
<dbReference type="InterPro" id="IPR036102">
    <property type="entry name" value="OsmC/Ohrsf"/>
</dbReference>
<comment type="caution">
    <text evidence="1">The sequence shown here is derived from an EMBL/GenBank/DDBJ whole genome shotgun (WGS) entry which is preliminary data.</text>
</comment>
<dbReference type="InterPro" id="IPR015946">
    <property type="entry name" value="KH_dom-like_a/b"/>
</dbReference>
<dbReference type="Proteomes" id="UP000778523">
    <property type="component" value="Unassembled WGS sequence"/>
</dbReference>
<protein>
    <submittedName>
        <fullName evidence="1">OsmC family protein</fullName>
    </submittedName>
</protein>
<organism evidence="1 2">
    <name type="scientific">Uliginosibacterium aquaticum</name>
    <dbReference type="NCBI Taxonomy" id="2731212"/>
    <lineage>
        <taxon>Bacteria</taxon>
        <taxon>Pseudomonadati</taxon>
        <taxon>Pseudomonadota</taxon>
        <taxon>Betaproteobacteria</taxon>
        <taxon>Rhodocyclales</taxon>
        <taxon>Zoogloeaceae</taxon>
        <taxon>Uliginosibacterium</taxon>
    </lineage>
</organism>
<sequence>MECTVSWAGEARFVATTGSGHEVRMEGGAGELGGRNQFPRPMELILAGAGGCTAYDVVLFLKREGYEIDAVEVCMDATRADTEPKVFTRVDYFYTVKGRDLDPAVVERVIHLSAEKYSSATAMLEKSAEIRIDFEVLEALTDGG</sequence>
<reference evidence="1 2" key="1">
    <citation type="submission" date="2020-06" db="EMBL/GenBank/DDBJ databases">
        <title>Draft genome of Uliginosibacterium sp. IMCC34675.</title>
        <authorList>
            <person name="Song J."/>
        </authorList>
    </citation>
    <scope>NUCLEOTIDE SEQUENCE [LARGE SCALE GENOMIC DNA]</scope>
    <source>
        <strain evidence="1 2">IMCC34675</strain>
    </source>
</reference>
<proteinExistence type="predicted"/>
<dbReference type="Gene3D" id="3.30.300.20">
    <property type="match status" value="1"/>
</dbReference>
<dbReference type="SUPFAM" id="SSF82784">
    <property type="entry name" value="OsmC-like"/>
    <property type="match status" value="1"/>
</dbReference>
<dbReference type="EMBL" id="JABCSC020000002">
    <property type="protein sequence ID" value="NSL55084.1"/>
    <property type="molecule type" value="Genomic_DNA"/>
</dbReference>
<dbReference type="Pfam" id="PF02566">
    <property type="entry name" value="OsmC"/>
    <property type="match status" value="1"/>
</dbReference>